<accession>A0ABW2PGT8</accession>
<dbReference type="SUPFAM" id="SSF50891">
    <property type="entry name" value="Cyclophilin-like"/>
    <property type="match status" value="1"/>
</dbReference>
<gene>
    <name evidence="3" type="ORF">ACFQO8_01045</name>
</gene>
<dbReference type="SUPFAM" id="SSF51445">
    <property type="entry name" value="(Trans)glycosidases"/>
    <property type="match status" value="1"/>
</dbReference>
<sequence length="349" mass="39735">MRGISVYLSEELTPASIDWIERMRESGFTSIFTSLHIPEDDSTLYTERLQQLGALAKRLEMELVADIAPSSLQALGKDWDDAHTLLEWGVTGLRVDYGVTPKQVADLSRHMMVALNASTLTEVELDQMLQHGLLRENVEAWHNFYPRPETGLDRLWFDERNAWLHAQGIKVQAFIPGDEQLRGPLHETLPTLEAHRHQSPLSCYIDLKATVDRILIGDPCVSEQTMRQFQAYEEGVIVLRATSEHRVKSLPTLHTNRMDPARDVLRSVESRAYGRPGDQLIQPQKTEGRPFGSITIDNDRYGRYAGELQVTKRDLPADERVNVIGRVIEMDRPLVQYIGPGGRFQIDWT</sequence>
<organism evidence="3 4">
    <name type="scientific">Exiguobacterium aestuarii</name>
    <dbReference type="NCBI Taxonomy" id="273527"/>
    <lineage>
        <taxon>Bacteria</taxon>
        <taxon>Bacillati</taxon>
        <taxon>Bacillota</taxon>
        <taxon>Bacilli</taxon>
        <taxon>Bacillales</taxon>
        <taxon>Bacillales Family XII. Incertae Sedis</taxon>
        <taxon>Exiguobacterium</taxon>
    </lineage>
</organism>
<dbReference type="Gene3D" id="3.20.20.70">
    <property type="entry name" value="Aldolase class I"/>
    <property type="match status" value="1"/>
</dbReference>
<dbReference type="InterPro" id="IPR029000">
    <property type="entry name" value="Cyclophilin-like_dom_sf"/>
</dbReference>
<keyword evidence="4" id="KW-1185">Reference proteome</keyword>
<evidence type="ECO:0000259" key="2">
    <source>
        <dbReference type="Pfam" id="PF19200"/>
    </source>
</evidence>
<evidence type="ECO:0000313" key="3">
    <source>
        <dbReference type="EMBL" id="MFC7388706.1"/>
    </source>
</evidence>
<protein>
    <submittedName>
        <fullName evidence="3">DUF871 domain-containing protein</fullName>
    </submittedName>
</protein>
<dbReference type="RefSeq" id="WP_214786175.1">
    <property type="nucleotide sequence ID" value="NZ_JANIEL010000081.1"/>
</dbReference>
<dbReference type="InterPro" id="IPR017853">
    <property type="entry name" value="GH"/>
</dbReference>
<dbReference type="Pfam" id="PF19200">
    <property type="entry name" value="MupG_N"/>
    <property type="match status" value="1"/>
</dbReference>
<evidence type="ECO:0000313" key="4">
    <source>
        <dbReference type="Proteomes" id="UP001596439"/>
    </source>
</evidence>
<dbReference type="InterPro" id="IPR013785">
    <property type="entry name" value="Aldolase_TIM"/>
</dbReference>
<reference evidence="4" key="1">
    <citation type="journal article" date="2019" name="Int. J. Syst. Evol. Microbiol.">
        <title>The Global Catalogue of Microorganisms (GCM) 10K type strain sequencing project: providing services to taxonomists for standard genome sequencing and annotation.</title>
        <authorList>
            <consortium name="The Broad Institute Genomics Platform"/>
            <consortium name="The Broad Institute Genome Sequencing Center for Infectious Disease"/>
            <person name="Wu L."/>
            <person name="Ma J."/>
        </authorList>
    </citation>
    <scope>NUCLEOTIDE SEQUENCE [LARGE SCALE GENOMIC DNA]</scope>
    <source>
        <strain evidence="4">CCUG 55590</strain>
    </source>
</reference>
<evidence type="ECO:0000259" key="1">
    <source>
        <dbReference type="Pfam" id="PF05913"/>
    </source>
</evidence>
<dbReference type="EMBL" id="JBHTCE010000001">
    <property type="protein sequence ID" value="MFC7388706.1"/>
    <property type="molecule type" value="Genomic_DNA"/>
</dbReference>
<dbReference type="PANTHER" id="PTHR38435:SF2">
    <property type="entry name" value="DUF871 DOMAIN-CONTAINING PROTEIN"/>
    <property type="match status" value="1"/>
</dbReference>
<dbReference type="InterPro" id="IPR043894">
    <property type="entry name" value="MupG_C"/>
</dbReference>
<feature type="domain" description="6-phospho-N-acetylmuramidase C-terminal" evidence="1">
    <location>
        <begin position="246"/>
        <end position="346"/>
    </location>
</feature>
<comment type="caution">
    <text evidence="3">The sequence shown here is derived from an EMBL/GenBank/DDBJ whole genome shotgun (WGS) entry which is preliminary data.</text>
</comment>
<name>A0ABW2PGT8_9BACL</name>
<dbReference type="Proteomes" id="UP001596439">
    <property type="component" value="Unassembled WGS sequence"/>
</dbReference>
<dbReference type="InterPro" id="IPR008589">
    <property type="entry name" value="MupG"/>
</dbReference>
<proteinExistence type="predicted"/>
<dbReference type="PANTHER" id="PTHR38435">
    <property type="match status" value="1"/>
</dbReference>
<dbReference type="Pfam" id="PF05913">
    <property type="entry name" value="MupG_C"/>
    <property type="match status" value="1"/>
</dbReference>
<dbReference type="Gene3D" id="2.40.100.10">
    <property type="entry name" value="Cyclophilin-like"/>
    <property type="match status" value="1"/>
</dbReference>
<feature type="domain" description="6-phospho-N-acetylmuramidase N-terminal" evidence="2">
    <location>
        <begin position="3"/>
        <end position="230"/>
    </location>
</feature>
<dbReference type="InterPro" id="IPR043797">
    <property type="entry name" value="MupG_N"/>
</dbReference>